<dbReference type="Proteomes" id="UP000835052">
    <property type="component" value="Unassembled WGS sequence"/>
</dbReference>
<keyword evidence="8" id="KW-1185">Reference proteome</keyword>
<evidence type="ECO:0000256" key="6">
    <source>
        <dbReference type="SAM" id="Phobius"/>
    </source>
</evidence>
<comment type="subcellular location">
    <subcellularLocation>
        <location evidence="1">Membrane</location>
        <topology evidence="1">Multi-pass membrane protein</topology>
    </subcellularLocation>
</comment>
<dbReference type="GO" id="GO:0016020">
    <property type="term" value="C:membrane"/>
    <property type="evidence" value="ECO:0007669"/>
    <property type="project" value="UniProtKB-SubCell"/>
</dbReference>
<feature type="transmembrane region" description="Helical" evidence="6">
    <location>
        <begin position="58"/>
        <end position="76"/>
    </location>
</feature>
<evidence type="ECO:0000313" key="7">
    <source>
        <dbReference type="EMBL" id="CAD6189022.1"/>
    </source>
</evidence>
<evidence type="ECO:0000313" key="8">
    <source>
        <dbReference type="Proteomes" id="UP000835052"/>
    </source>
</evidence>
<comment type="caution">
    <text evidence="7">The sequence shown here is derived from an EMBL/GenBank/DDBJ whole genome shotgun (WGS) entry which is preliminary data.</text>
</comment>
<comment type="similarity">
    <text evidence="2">Belongs to the TMEM129 family.</text>
</comment>
<dbReference type="GO" id="GO:0061630">
    <property type="term" value="F:ubiquitin protein ligase activity"/>
    <property type="evidence" value="ECO:0007669"/>
    <property type="project" value="InterPro"/>
</dbReference>
<dbReference type="GO" id="GO:0016567">
    <property type="term" value="P:protein ubiquitination"/>
    <property type="evidence" value="ECO:0007669"/>
    <property type="project" value="InterPro"/>
</dbReference>
<keyword evidence="4 6" id="KW-1133">Transmembrane helix</keyword>
<feature type="transmembrane region" description="Helical" evidence="6">
    <location>
        <begin position="115"/>
        <end position="132"/>
    </location>
</feature>
<dbReference type="PANTHER" id="PTHR31322:SF2">
    <property type="entry name" value="E3 UBIQUITIN-PROTEIN LIGASE TM129"/>
    <property type="match status" value="1"/>
</dbReference>
<evidence type="ECO:0000256" key="3">
    <source>
        <dbReference type="ARBA" id="ARBA00022692"/>
    </source>
</evidence>
<dbReference type="PANTHER" id="PTHR31322">
    <property type="entry name" value="E3 UBIQUITIN-PROTEIN LIGASE TM129"/>
    <property type="match status" value="1"/>
</dbReference>
<proteinExistence type="inferred from homology"/>
<gene>
    <name evidence="7" type="ORF">CAUJ_LOCUS4941</name>
</gene>
<keyword evidence="3 6" id="KW-0812">Transmembrane</keyword>
<name>A0A8S1H0Z0_9PELO</name>
<dbReference type="EMBL" id="CAJGYM010000009">
    <property type="protein sequence ID" value="CAD6189022.1"/>
    <property type="molecule type" value="Genomic_DNA"/>
</dbReference>
<sequence length="436" mass="49940">MAWFACTPIRMRSNPLISLMNHPAFKNYVAFVAFSYLITFALVNSVKPFVEGEPPNFKALFIISIVTFVMFYLPLFPGTELTEFGFTVNTLFESLYPKQGDLLEYQSRKIAVHRLVAISSYLFLLFNVQVYIHNSTRGFSTIFLYLLEASIWLVICNAILRVKLLEKGIGDNPIRLLKALNMNPEATLKSLMCAIEEYRAHQFFLTKSSNKMVYLTNNGIVVFLSNWDFVVSKRCLCTAIVQDSIFTLRRPQHGDEIVPLKFVFADGINEPINVSMETSKFEEMRQNNLFIVRIESSAGFHKSEMEQFIAMFTTAAKNNSVYVEDSDLPESNELCLGCSIRRSNVKFARECDESQRRVEYEKTVHSLNDPFISCGTCSCRPIWCIKCVASLFYTTICDIEKWRSQSTPCPTCREHFCIEDVHLLARDSEEESDVGD</sequence>
<organism evidence="7 8">
    <name type="scientific">Caenorhabditis auriculariae</name>
    <dbReference type="NCBI Taxonomy" id="2777116"/>
    <lineage>
        <taxon>Eukaryota</taxon>
        <taxon>Metazoa</taxon>
        <taxon>Ecdysozoa</taxon>
        <taxon>Nematoda</taxon>
        <taxon>Chromadorea</taxon>
        <taxon>Rhabditida</taxon>
        <taxon>Rhabditina</taxon>
        <taxon>Rhabditomorpha</taxon>
        <taxon>Rhabditoidea</taxon>
        <taxon>Rhabditidae</taxon>
        <taxon>Peloderinae</taxon>
        <taxon>Caenorhabditis</taxon>
    </lineage>
</organism>
<evidence type="ECO:0000256" key="5">
    <source>
        <dbReference type="ARBA" id="ARBA00023136"/>
    </source>
</evidence>
<dbReference type="AlphaFoldDB" id="A0A8S1H0Z0"/>
<feature type="transmembrane region" description="Helical" evidence="6">
    <location>
        <begin position="28"/>
        <end position="46"/>
    </location>
</feature>
<evidence type="ECO:0000256" key="4">
    <source>
        <dbReference type="ARBA" id="ARBA00022989"/>
    </source>
</evidence>
<dbReference type="GO" id="GO:0005783">
    <property type="term" value="C:endoplasmic reticulum"/>
    <property type="evidence" value="ECO:0007669"/>
    <property type="project" value="TreeGrafter"/>
</dbReference>
<evidence type="ECO:0000256" key="1">
    <source>
        <dbReference type="ARBA" id="ARBA00004141"/>
    </source>
</evidence>
<dbReference type="InterPro" id="IPR018801">
    <property type="entry name" value="TM129"/>
</dbReference>
<dbReference type="Pfam" id="PF10272">
    <property type="entry name" value="Tmpp129"/>
    <property type="match status" value="1"/>
</dbReference>
<dbReference type="OrthoDB" id="10055027at2759"/>
<feature type="transmembrane region" description="Helical" evidence="6">
    <location>
        <begin position="138"/>
        <end position="160"/>
    </location>
</feature>
<keyword evidence="5 6" id="KW-0472">Membrane</keyword>
<protein>
    <submittedName>
        <fullName evidence="7">Uncharacterized protein</fullName>
    </submittedName>
</protein>
<reference evidence="7" key="1">
    <citation type="submission" date="2020-10" db="EMBL/GenBank/DDBJ databases">
        <authorList>
            <person name="Kikuchi T."/>
        </authorList>
    </citation>
    <scope>NUCLEOTIDE SEQUENCE</scope>
    <source>
        <strain evidence="7">NKZ352</strain>
    </source>
</reference>
<accession>A0A8S1H0Z0</accession>
<evidence type="ECO:0000256" key="2">
    <source>
        <dbReference type="ARBA" id="ARBA00007332"/>
    </source>
</evidence>